<proteinExistence type="predicted"/>
<protein>
    <submittedName>
        <fullName evidence="2">Uncharacterized protein</fullName>
    </submittedName>
</protein>
<sequence>MFNIPVISHNARLTSGSSGMMHLNALNGSSWWRPSDDNNSLTSCPPSYEEAVNNGPSFGLFNVNGGETTTHLHQTQHHHCHNQQNNNHLHFPQSHHRPNNRSGRPTRSVSSHSVSSHDQNGSDNNKTSSSGEVRLPSCDDNTAERLDRQEPQCERFSRISIVSSSGNSAPSVPKSPRLDPRTAENKHAVKSEGKGGSGSAGWRKHLTVERSPLTSAKDRLYRVFSPMLSRKNDRSTEQSSKGSHGKAPLSPKARDESSEANEETSHPVRVRIASGRGGSARADRTDDVRSSGGGGKQHNVKSHHDRHNNAK</sequence>
<feature type="compositionally biased region" description="Low complexity" evidence="1">
    <location>
        <begin position="158"/>
        <end position="175"/>
    </location>
</feature>
<feature type="region of interest" description="Disordered" evidence="1">
    <location>
        <begin position="222"/>
        <end position="311"/>
    </location>
</feature>
<name>A0AAN9GPI5_9CAEN</name>
<dbReference type="AlphaFoldDB" id="A0AAN9GPI5"/>
<feature type="region of interest" description="Disordered" evidence="1">
    <location>
        <begin position="61"/>
        <end position="210"/>
    </location>
</feature>
<organism evidence="2 3">
    <name type="scientific">Littorina saxatilis</name>
    <dbReference type="NCBI Taxonomy" id="31220"/>
    <lineage>
        <taxon>Eukaryota</taxon>
        <taxon>Metazoa</taxon>
        <taxon>Spiralia</taxon>
        <taxon>Lophotrochozoa</taxon>
        <taxon>Mollusca</taxon>
        <taxon>Gastropoda</taxon>
        <taxon>Caenogastropoda</taxon>
        <taxon>Littorinimorpha</taxon>
        <taxon>Littorinoidea</taxon>
        <taxon>Littorinidae</taxon>
        <taxon>Littorina</taxon>
    </lineage>
</organism>
<feature type="compositionally biased region" description="Basic and acidic residues" evidence="1">
    <location>
        <begin position="142"/>
        <end position="157"/>
    </location>
</feature>
<feature type="compositionally biased region" description="Low complexity" evidence="1">
    <location>
        <begin position="108"/>
        <end position="117"/>
    </location>
</feature>
<feature type="compositionally biased region" description="Polar residues" evidence="1">
    <location>
        <begin position="118"/>
        <end position="131"/>
    </location>
</feature>
<feature type="compositionally biased region" description="Basic residues" evidence="1">
    <location>
        <begin position="298"/>
        <end position="311"/>
    </location>
</feature>
<dbReference type="Proteomes" id="UP001374579">
    <property type="component" value="Unassembled WGS sequence"/>
</dbReference>
<dbReference type="EMBL" id="JBAMIC010000001">
    <property type="protein sequence ID" value="KAK7115396.1"/>
    <property type="molecule type" value="Genomic_DNA"/>
</dbReference>
<feature type="compositionally biased region" description="Basic and acidic residues" evidence="1">
    <location>
        <begin position="176"/>
        <end position="193"/>
    </location>
</feature>
<keyword evidence="3" id="KW-1185">Reference proteome</keyword>
<comment type="caution">
    <text evidence="2">The sequence shown here is derived from an EMBL/GenBank/DDBJ whole genome shotgun (WGS) entry which is preliminary data.</text>
</comment>
<evidence type="ECO:0000313" key="2">
    <source>
        <dbReference type="EMBL" id="KAK7115396.1"/>
    </source>
</evidence>
<evidence type="ECO:0000313" key="3">
    <source>
        <dbReference type="Proteomes" id="UP001374579"/>
    </source>
</evidence>
<accession>A0AAN9GPI5</accession>
<reference evidence="2 3" key="1">
    <citation type="submission" date="2024-02" db="EMBL/GenBank/DDBJ databases">
        <title>Chromosome-scale genome assembly of the rough periwinkle Littorina saxatilis.</title>
        <authorList>
            <person name="De Jode A."/>
            <person name="Faria R."/>
            <person name="Formenti G."/>
            <person name="Sims Y."/>
            <person name="Smith T.P."/>
            <person name="Tracey A."/>
            <person name="Wood J.M.D."/>
            <person name="Zagrodzka Z.B."/>
            <person name="Johannesson K."/>
            <person name="Butlin R.K."/>
            <person name="Leder E.H."/>
        </authorList>
    </citation>
    <scope>NUCLEOTIDE SEQUENCE [LARGE SCALE GENOMIC DNA]</scope>
    <source>
        <strain evidence="2">Snail1</strain>
        <tissue evidence="2">Muscle</tissue>
    </source>
</reference>
<evidence type="ECO:0000256" key="1">
    <source>
        <dbReference type="SAM" id="MobiDB-lite"/>
    </source>
</evidence>
<gene>
    <name evidence="2" type="ORF">V1264_001272</name>
</gene>